<dbReference type="KEGG" id="psoj:PHYSODRAFT_288453"/>
<evidence type="ECO:0000256" key="1">
    <source>
        <dbReference type="ARBA" id="ARBA00004613"/>
    </source>
</evidence>
<accession>E0W5G2</accession>
<comment type="similarity">
    <text evidence="2 5">Belongs to the RxLR effector family.</text>
</comment>
<evidence type="ECO:0000256" key="3">
    <source>
        <dbReference type="ARBA" id="ARBA00022525"/>
    </source>
</evidence>
<name>E0W5G2_PHYSO</name>
<dbReference type="RefSeq" id="XP_009534494.1">
    <property type="nucleotide sequence ID" value="XM_009536199.1"/>
</dbReference>
<reference evidence="6" key="1">
    <citation type="journal article" date="2011" name="Plant Cell">
        <title>Transcriptional programming and functional interactions within the Phytophthora sojae RXLR effector repertoire.</title>
        <authorList>
            <person name="Wang Q."/>
            <person name="Han C."/>
            <person name="Ferreira A.O."/>
            <person name="Yu X."/>
            <person name="Ye W."/>
            <person name="Tripathy S."/>
            <person name="Kale S.D."/>
            <person name="Gu B."/>
            <person name="Sheng Y."/>
            <person name="Sui Y."/>
            <person name="Wang X."/>
            <person name="Zhang Z."/>
            <person name="Cheng B."/>
            <person name="Dong S."/>
            <person name="Shan W."/>
            <person name="Zheng X."/>
            <person name="Dou D."/>
            <person name="Tyler B.M."/>
            <person name="Wang Y."/>
        </authorList>
    </citation>
    <scope>NUCLEOTIDE SEQUENCE</scope>
    <source>
        <strain evidence="6">P7064</strain>
    </source>
</reference>
<proteinExistence type="inferred from homology"/>
<keyword evidence="3 5" id="KW-0964">Secreted</keyword>
<dbReference type="OrthoDB" id="95103at2759"/>
<dbReference type="AlphaFoldDB" id="E0W5G2"/>
<dbReference type="InterPro" id="IPR031825">
    <property type="entry name" value="RXLR"/>
</dbReference>
<dbReference type="EMBL" id="JN253790">
    <property type="protein sequence ID" value="AEK80603.1"/>
    <property type="molecule type" value="Genomic_DNA"/>
</dbReference>
<evidence type="ECO:0000313" key="6">
    <source>
        <dbReference type="EMBL" id="AEK80603.1"/>
    </source>
</evidence>
<keyword evidence="4 5" id="KW-0732">Signal</keyword>
<dbReference type="VEuPathDB" id="FungiDB:PHYSODRAFT_288453"/>
<dbReference type="Pfam" id="PF16810">
    <property type="entry name" value="RXLR"/>
    <property type="match status" value="1"/>
</dbReference>
<evidence type="ECO:0000256" key="4">
    <source>
        <dbReference type="ARBA" id="ARBA00022729"/>
    </source>
</evidence>
<feature type="signal peptide" evidence="5">
    <location>
        <begin position="1"/>
        <end position="20"/>
    </location>
</feature>
<evidence type="ECO:0000256" key="2">
    <source>
        <dbReference type="ARBA" id="ARBA00010400"/>
    </source>
</evidence>
<protein>
    <recommendedName>
        <fullName evidence="5">RxLR effector protein</fullName>
    </recommendedName>
</protein>
<feature type="chain" id="PRO_5044961522" description="RxLR effector protein" evidence="5">
    <location>
        <begin position="21"/>
        <end position="76"/>
    </location>
</feature>
<evidence type="ECO:0000256" key="5">
    <source>
        <dbReference type="RuleBase" id="RU367124"/>
    </source>
</evidence>
<gene>
    <name evidence="6" type="primary">Avh</name>
</gene>
<organism evidence="6">
    <name type="scientific">Phytophthora sojae</name>
    <name type="common">Soybean stem and root rot agent</name>
    <name type="synonym">Phytophthora megasperma f. sp. glycines</name>
    <dbReference type="NCBI Taxonomy" id="67593"/>
    <lineage>
        <taxon>Eukaryota</taxon>
        <taxon>Sar</taxon>
        <taxon>Stramenopiles</taxon>
        <taxon>Oomycota</taxon>
        <taxon>Peronosporomycetes</taxon>
        <taxon>Peronosporales</taxon>
        <taxon>Peronosporaceae</taxon>
        <taxon>Phytophthora</taxon>
    </lineage>
</organism>
<comment type="function">
    <text evidence="5">Effector that suppresses plant defense responses during pathogen infection.</text>
</comment>
<comment type="domain">
    <text evidence="5">The RxLR-dEER motif acts to carry the protein into the host cell cytoplasm through binding to cell surface phosphatidylinositol-3-phosphate.</text>
</comment>
<comment type="subcellular location">
    <subcellularLocation>
        <location evidence="1 5">Secreted</location>
    </subcellularLocation>
</comment>
<sequence length="76" mass="8352">MRISQGLVLLAVSFLVTCEALSSAPDSNEAKISKVASLVVPSQRLLKTHRQPVDDEEDSSEEERVLTIEQIKAICK</sequence>